<dbReference type="Proteomes" id="UP000326241">
    <property type="component" value="Unassembled WGS sequence"/>
</dbReference>
<protein>
    <submittedName>
        <fullName evidence="1">Uncharacterized protein</fullName>
    </submittedName>
</protein>
<name>A0A5E6TZ91_PSEFL</name>
<gene>
    <name evidence="1" type="ORF">PS624_03211</name>
</gene>
<sequence length="38" mass="4204">MNEIPLESSLLAMSIITDERLAHREPCGSWFASDGGLR</sequence>
<dbReference type="EMBL" id="CABVGZ010000034">
    <property type="protein sequence ID" value="VVM98731.1"/>
    <property type="molecule type" value="Genomic_DNA"/>
</dbReference>
<organism evidence="1 2">
    <name type="scientific">Pseudomonas fluorescens</name>
    <dbReference type="NCBI Taxonomy" id="294"/>
    <lineage>
        <taxon>Bacteria</taxon>
        <taxon>Pseudomonadati</taxon>
        <taxon>Pseudomonadota</taxon>
        <taxon>Gammaproteobacteria</taxon>
        <taxon>Pseudomonadales</taxon>
        <taxon>Pseudomonadaceae</taxon>
        <taxon>Pseudomonas</taxon>
    </lineage>
</organism>
<evidence type="ECO:0000313" key="1">
    <source>
        <dbReference type="EMBL" id="VVM98731.1"/>
    </source>
</evidence>
<reference evidence="1 2" key="1">
    <citation type="submission" date="2019-09" db="EMBL/GenBank/DDBJ databases">
        <authorList>
            <person name="Chandra G."/>
            <person name="Truman W A."/>
        </authorList>
    </citation>
    <scope>NUCLEOTIDE SEQUENCE [LARGE SCALE GENOMIC DNA]</scope>
    <source>
        <strain evidence="1">PS624</strain>
    </source>
</reference>
<accession>A0A5E6TZ91</accession>
<evidence type="ECO:0000313" key="2">
    <source>
        <dbReference type="Proteomes" id="UP000326241"/>
    </source>
</evidence>
<dbReference type="AlphaFoldDB" id="A0A5E6TZ91"/>
<proteinExistence type="predicted"/>